<dbReference type="Pfam" id="PF00005">
    <property type="entry name" value="ABC_tran"/>
    <property type="match status" value="2"/>
</dbReference>
<reference evidence="7" key="1">
    <citation type="submission" date="2017-02" db="EMBL/GenBank/DDBJ databases">
        <authorList>
            <person name="Dridi B."/>
        </authorList>
    </citation>
    <scope>NUCLEOTIDE SEQUENCE [LARGE SCALE GENOMIC DNA]</scope>
    <source>
        <strain evidence="7">EB411</strain>
    </source>
</reference>
<dbReference type="PROSITE" id="PS00211">
    <property type="entry name" value="ABC_TRANSPORTER_1"/>
    <property type="match status" value="2"/>
</dbReference>
<evidence type="ECO:0000313" key="7">
    <source>
        <dbReference type="Proteomes" id="UP000196778"/>
    </source>
</evidence>
<dbReference type="CDD" id="cd03257">
    <property type="entry name" value="ABC_NikE_OppD_transporters"/>
    <property type="match status" value="2"/>
</dbReference>
<feature type="domain" description="ABC transporter" evidence="5">
    <location>
        <begin position="334"/>
        <end position="567"/>
    </location>
</feature>
<dbReference type="SUPFAM" id="SSF52540">
    <property type="entry name" value="P-loop containing nucleoside triphosphate hydrolases"/>
    <property type="match status" value="2"/>
</dbReference>
<organism evidence="6 7">
    <name type="scientific">Mycetocola reblochoni REB411</name>
    <dbReference type="NCBI Taxonomy" id="1255698"/>
    <lineage>
        <taxon>Bacteria</taxon>
        <taxon>Bacillati</taxon>
        <taxon>Actinomycetota</taxon>
        <taxon>Actinomycetes</taxon>
        <taxon>Micrococcales</taxon>
        <taxon>Microbacteriaceae</taxon>
        <taxon>Mycetocola</taxon>
    </lineage>
</organism>
<protein>
    <submittedName>
        <fullName evidence="6">ABC transporter ATP-binding protein</fullName>
    </submittedName>
</protein>
<dbReference type="Proteomes" id="UP000196778">
    <property type="component" value="Unassembled WGS sequence"/>
</dbReference>
<dbReference type="InterPro" id="IPR017871">
    <property type="entry name" value="ABC_transporter-like_CS"/>
</dbReference>
<feature type="domain" description="ABC transporter" evidence="5">
    <location>
        <begin position="10"/>
        <end position="259"/>
    </location>
</feature>
<sequence length="582" mass="61218">MTATPDAPLIRVEGLRVEFGRGAAATTAIAGLDLSLGRGECVALVGESGSGKSVSARSLIGLAGRDAHVTATTLEIDGRDARGFGERQWRRIRGSRIGFVLQDALSSLDPLRTVGAEIGEAVRATGGPRGRAGRVRALELLRRAHVPQPERRIDERPSQLSGGQRQRALIASALAGEPAVLIADEPTTALDVSVQKQILALFAELKAQGHAILLISHDLAVVSELADRIHVLRRGAVVESGRADAVLSAPEHPYTRSLIDAIPRFDATAPRHTASVAVAVEPPAALAADPSAAALAADPSAAALAAYPSAAASTPASSATVAPSPPPATGGTPLVVEDVSKRFRLRDDSERTALESVSLRLTPGRSLGVVGESGSGKTTLARVIAGFEQPDSGRVSGLGDDPRDVQFVYQDPGASFDPRWDVGRLLGEAIELRHGRLAAGERRRRSIEWLHRVGLSEEHLGRRPSALSGGQRQRVGIARALAVVPRYVILDEPVSALDVAVQSQILDLIADLQEETGVGYLFISHDLGVVQRVCDTLLVLRHGVVRETGPTDRVLAAPADDYTRELIDAVPVMPGGAAPPVR</sequence>
<dbReference type="Gene3D" id="3.40.50.300">
    <property type="entry name" value="P-loop containing nucleotide triphosphate hydrolases"/>
    <property type="match status" value="2"/>
</dbReference>
<name>A0A1R4IZ07_9MICO</name>
<dbReference type="AlphaFoldDB" id="A0A1R4IZ07"/>
<dbReference type="PANTHER" id="PTHR43776">
    <property type="entry name" value="TRANSPORT ATP-BINDING PROTEIN"/>
    <property type="match status" value="1"/>
</dbReference>
<dbReference type="InterPro" id="IPR003593">
    <property type="entry name" value="AAA+_ATPase"/>
</dbReference>
<dbReference type="GO" id="GO:0005524">
    <property type="term" value="F:ATP binding"/>
    <property type="evidence" value="ECO:0007669"/>
    <property type="project" value="UniProtKB-KW"/>
</dbReference>
<dbReference type="RefSeq" id="WP_087136446.1">
    <property type="nucleotide sequence ID" value="NZ_FUKR01000022.1"/>
</dbReference>
<evidence type="ECO:0000256" key="1">
    <source>
        <dbReference type="ARBA" id="ARBA00022448"/>
    </source>
</evidence>
<evidence type="ECO:0000256" key="3">
    <source>
        <dbReference type="ARBA" id="ARBA00022840"/>
    </source>
</evidence>
<evidence type="ECO:0000259" key="5">
    <source>
        <dbReference type="PROSITE" id="PS50893"/>
    </source>
</evidence>
<accession>A0A1R4IZ07</accession>
<dbReference type="GO" id="GO:0016887">
    <property type="term" value="F:ATP hydrolysis activity"/>
    <property type="evidence" value="ECO:0007669"/>
    <property type="project" value="InterPro"/>
</dbReference>
<proteinExistence type="predicted"/>
<dbReference type="SMART" id="SM00382">
    <property type="entry name" value="AAA"/>
    <property type="match status" value="2"/>
</dbReference>
<keyword evidence="3 6" id="KW-0067">ATP-binding</keyword>
<dbReference type="InterPro" id="IPR050319">
    <property type="entry name" value="ABC_transp_ATP-bind"/>
</dbReference>
<dbReference type="EMBL" id="FUKR01000022">
    <property type="protein sequence ID" value="SJN24603.1"/>
    <property type="molecule type" value="Genomic_DNA"/>
</dbReference>
<keyword evidence="1" id="KW-0813">Transport</keyword>
<evidence type="ECO:0000256" key="2">
    <source>
        <dbReference type="ARBA" id="ARBA00022741"/>
    </source>
</evidence>
<evidence type="ECO:0000256" key="4">
    <source>
        <dbReference type="SAM" id="MobiDB-lite"/>
    </source>
</evidence>
<dbReference type="InterPro" id="IPR013563">
    <property type="entry name" value="Oligopep_ABC_C"/>
</dbReference>
<dbReference type="GO" id="GO:0055085">
    <property type="term" value="P:transmembrane transport"/>
    <property type="evidence" value="ECO:0007669"/>
    <property type="project" value="UniProtKB-ARBA"/>
</dbReference>
<feature type="region of interest" description="Disordered" evidence="4">
    <location>
        <begin position="315"/>
        <end position="335"/>
    </location>
</feature>
<evidence type="ECO:0000313" key="6">
    <source>
        <dbReference type="EMBL" id="SJN24603.1"/>
    </source>
</evidence>
<keyword evidence="2" id="KW-0547">Nucleotide-binding</keyword>
<dbReference type="InterPro" id="IPR027417">
    <property type="entry name" value="P-loop_NTPase"/>
</dbReference>
<gene>
    <name evidence="6" type="ORF">FM119_04360</name>
</gene>
<dbReference type="Pfam" id="PF08352">
    <property type="entry name" value="oligo_HPY"/>
    <property type="match status" value="2"/>
</dbReference>
<dbReference type="OrthoDB" id="4008250at2"/>
<keyword evidence="7" id="KW-1185">Reference proteome</keyword>
<dbReference type="InterPro" id="IPR003439">
    <property type="entry name" value="ABC_transporter-like_ATP-bd"/>
</dbReference>
<dbReference type="PROSITE" id="PS50893">
    <property type="entry name" value="ABC_TRANSPORTER_2"/>
    <property type="match status" value="2"/>
</dbReference>
<dbReference type="GO" id="GO:0015833">
    <property type="term" value="P:peptide transport"/>
    <property type="evidence" value="ECO:0007669"/>
    <property type="project" value="InterPro"/>
</dbReference>